<name>A0ACC2NJW3_9HYME</name>
<protein>
    <submittedName>
        <fullName evidence="1">Uncharacterized protein</fullName>
    </submittedName>
</protein>
<gene>
    <name evidence="1" type="ORF">QAD02_002739</name>
</gene>
<proteinExistence type="predicted"/>
<evidence type="ECO:0000313" key="1">
    <source>
        <dbReference type="EMBL" id="KAJ8671480.1"/>
    </source>
</evidence>
<evidence type="ECO:0000313" key="2">
    <source>
        <dbReference type="Proteomes" id="UP001239111"/>
    </source>
</evidence>
<keyword evidence="2" id="KW-1185">Reference proteome</keyword>
<organism evidence="1 2">
    <name type="scientific">Eretmocerus hayati</name>
    <dbReference type="NCBI Taxonomy" id="131215"/>
    <lineage>
        <taxon>Eukaryota</taxon>
        <taxon>Metazoa</taxon>
        <taxon>Ecdysozoa</taxon>
        <taxon>Arthropoda</taxon>
        <taxon>Hexapoda</taxon>
        <taxon>Insecta</taxon>
        <taxon>Pterygota</taxon>
        <taxon>Neoptera</taxon>
        <taxon>Endopterygota</taxon>
        <taxon>Hymenoptera</taxon>
        <taxon>Apocrita</taxon>
        <taxon>Proctotrupomorpha</taxon>
        <taxon>Chalcidoidea</taxon>
        <taxon>Aphelinidae</taxon>
        <taxon>Aphelininae</taxon>
        <taxon>Eretmocerus</taxon>
    </lineage>
</organism>
<accession>A0ACC2NJW3</accession>
<dbReference type="EMBL" id="CM056743">
    <property type="protein sequence ID" value="KAJ8671480.1"/>
    <property type="molecule type" value="Genomic_DNA"/>
</dbReference>
<reference evidence="1" key="1">
    <citation type="submission" date="2023-04" db="EMBL/GenBank/DDBJ databases">
        <title>A chromosome-level genome assembly of the parasitoid wasp Eretmocerus hayati.</title>
        <authorList>
            <person name="Zhong Y."/>
            <person name="Liu S."/>
            <person name="Liu Y."/>
        </authorList>
    </citation>
    <scope>NUCLEOTIDE SEQUENCE</scope>
    <source>
        <strain evidence="1">ZJU_SS_LIU_2023</strain>
    </source>
</reference>
<sequence>MAQDRWNELLVQYASRKTRSRAHRYRNPISDTTSESDDDEQGVDEMPGYDGVGDHSSTSSASAEVEGVHPHEEIERNGAVSPSTEDDQMMGDGGSQNEMINSPLRDPNAHEESLSEDEGSDVESYVNSSPDSDTGTIEEDNLGYGFEKLRRFIAKEDNNQSMNLSVTVDKTELLLAILKFSLVNELTQTAVADLFKLISVVFGVDFLPTSRYLVDRLFNNDKGVDYHACCLGCKEYVCQFEKQTRSVRCTRCNGLIDLRSPTYRDFSVVIDVRNEIANLFENNWEAYQRNL</sequence>
<comment type="caution">
    <text evidence="1">The sequence shown here is derived from an EMBL/GenBank/DDBJ whole genome shotgun (WGS) entry which is preliminary data.</text>
</comment>
<dbReference type="Proteomes" id="UP001239111">
    <property type="component" value="Chromosome 3"/>
</dbReference>